<dbReference type="OrthoDB" id="5907020at2759"/>
<proteinExistence type="predicted"/>
<gene>
    <name evidence="3" type="ORF">MENT_LOCUS14744</name>
</gene>
<evidence type="ECO:0000313" key="3">
    <source>
        <dbReference type="EMBL" id="CAD2161288.1"/>
    </source>
</evidence>
<feature type="compositionally biased region" description="Basic and acidic residues" evidence="1">
    <location>
        <begin position="111"/>
        <end position="130"/>
    </location>
</feature>
<comment type="caution">
    <text evidence="3">The sequence shown here is derived from an EMBL/GenBank/DDBJ whole genome shotgun (WGS) entry which is preliminary data.</text>
</comment>
<reference evidence="3 4" key="1">
    <citation type="submission" date="2020-08" db="EMBL/GenBank/DDBJ databases">
        <authorList>
            <person name="Koutsovoulos G."/>
            <person name="Danchin GJ E."/>
        </authorList>
    </citation>
    <scope>NUCLEOTIDE SEQUENCE [LARGE SCALE GENOMIC DNA]</scope>
</reference>
<feature type="chain" id="PRO_5027987466" evidence="2">
    <location>
        <begin position="19"/>
        <end position="216"/>
    </location>
</feature>
<dbReference type="AlphaFoldDB" id="A0A6V7UMB4"/>
<keyword evidence="2" id="KW-0732">Signal</keyword>
<dbReference type="EMBL" id="CAJEWN010000084">
    <property type="protein sequence ID" value="CAD2161288.1"/>
    <property type="molecule type" value="Genomic_DNA"/>
</dbReference>
<feature type="signal peptide" evidence="2">
    <location>
        <begin position="1"/>
        <end position="18"/>
    </location>
</feature>
<feature type="region of interest" description="Disordered" evidence="1">
    <location>
        <begin position="37"/>
        <end position="57"/>
    </location>
</feature>
<name>A0A6V7UMB4_MELEN</name>
<feature type="compositionally biased region" description="Polar residues" evidence="1">
    <location>
        <begin position="37"/>
        <end position="51"/>
    </location>
</feature>
<protein>
    <submittedName>
        <fullName evidence="3">Uncharacterized protein</fullName>
    </submittedName>
</protein>
<feature type="region of interest" description="Disordered" evidence="1">
    <location>
        <begin position="110"/>
        <end position="135"/>
    </location>
</feature>
<evidence type="ECO:0000313" key="4">
    <source>
        <dbReference type="Proteomes" id="UP000580250"/>
    </source>
</evidence>
<evidence type="ECO:0000256" key="2">
    <source>
        <dbReference type="SAM" id="SignalP"/>
    </source>
</evidence>
<sequence length="216" mass="24322">MFSKLLLIFFITIKLAYSMLRGPMPQTKETEGRPQFWSFNQQHPPLITTTTEKPKSSEDYYDAIKDEDESEQKGKTQEDDLSSALHLMTALQTNVNPLFPILPGGISNKNTKPDIKLPKQENQEKQRSLVEGDTYDDDQVEIDQTGSNKNFKTKKNSEINEGPMIVLLPDIEMEQSAGNKQKKDGLILVDEATAAENKNARPNLATPPKAKIIVFN</sequence>
<evidence type="ECO:0000256" key="1">
    <source>
        <dbReference type="SAM" id="MobiDB-lite"/>
    </source>
</evidence>
<accession>A0A6V7UMB4</accession>
<organism evidence="3 4">
    <name type="scientific">Meloidogyne enterolobii</name>
    <name type="common">Root-knot nematode worm</name>
    <name type="synonym">Meloidogyne mayaguensis</name>
    <dbReference type="NCBI Taxonomy" id="390850"/>
    <lineage>
        <taxon>Eukaryota</taxon>
        <taxon>Metazoa</taxon>
        <taxon>Ecdysozoa</taxon>
        <taxon>Nematoda</taxon>
        <taxon>Chromadorea</taxon>
        <taxon>Rhabditida</taxon>
        <taxon>Tylenchina</taxon>
        <taxon>Tylenchomorpha</taxon>
        <taxon>Tylenchoidea</taxon>
        <taxon>Meloidogynidae</taxon>
        <taxon>Meloidogyninae</taxon>
        <taxon>Meloidogyne</taxon>
    </lineage>
</organism>
<dbReference type="Proteomes" id="UP000580250">
    <property type="component" value="Unassembled WGS sequence"/>
</dbReference>